<evidence type="ECO:0000256" key="4">
    <source>
        <dbReference type="ARBA" id="ARBA00022989"/>
    </source>
</evidence>
<feature type="transmembrane region" description="Helical" evidence="6">
    <location>
        <begin position="299"/>
        <end position="326"/>
    </location>
</feature>
<dbReference type="EMBL" id="NOUV01000015">
    <property type="protein sequence ID" value="PDX86248.1"/>
    <property type="molecule type" value="Genomic_DNA"/>
</dbReference>
<proteinExistence type="predicted"/>
<sequence length="501" mass="56986">MKFKNLSRVERNMLTGLFCQFVTILLGFLMPRLYLTYYGSGVNGELNTIKQLFAYLYLLEAGVGLATTQALYRPVAMEEHQTVSEILAATDHYYRRTGTLYALIVVAIGIVYPMVVHFTLPRGVVLLYTILYGLPSVTSFFVQGKYRLLMDVDGRRYVLSNLETATNLISGIGKVLVLMLTQNILAMQLLYCLCSMLPIPVILWYTHKNYPWIDHHAKPDYSAVAQKNSVLMHQLSGVIFNNTDMVLLSYFCNFQLVSVYSIYNMFFVQIVFVMNLFLNSISFRMGQIFHTDRERFLGLFDLCETLYLAFVAFCYTMTAAFLLPVIRIYTSGIQDTNYIDAFLLLLFALKAVLDSGKGIYHHVVQYEGAFQQTRWHALAEMTINLAITLFGIQFFGIYGCLFGTLAALLCRLVLIFRYTYRNILHQSMARPALKWGCYLGLMALILRIVGIQSRPELSLPGVIGVALLHMIWIGAAFAGAAFLFDHDLLRKLRALRSSIRS</sequence>
<organism evidence="7 8">
    <name type="scientific">Faecalibacterium prausnitzii</name>
    <dbReference type="NCBI Taxonomy" id="853"/>
    <lineage>
        <taxon>Bacteria</taxon>
        <taxon>Bacillati</taxon>
        <taxon>Bacillota</taxon>
        <taxon>Clostridia</taxon>
        <taxon>Eubacteriales</taxon>
        <taxon>Oscillospiraceae</taxon>
        <taxon>Faecalibacterium</taxon>
    </lineage>
</organism>
<accession>A0A2A7B4J8</accession>
<keyword evidence="5 6" id="KW-0472">Membrane</keyword>
<feature type="transmembrane region" description="Helical" evidence="6">
    <location>
        <begin position="257"/>
        <end position="278"/>
    </location>
</feature>
<evidence type="ECO:0000256" key="2">
    <source>
        <dbReference type="ARBA" id="ARBA00022475"/>
    </source>
</evidence>
<evidence type="ECO:0000313" key="7">
    <source>
        <dbReference type="EMBL" id="PDX86248.1"/>
    </source>
</evidence>
<evidence type="ECO:0000313" key="8">
    <source>
        <dbReference type="Proteomes" id="UP000220904"/>
    </source>
</evidence>
<evidence type="ECO:0000256" key="3">
    <source>
        <dbReference type="ARBA" id="ARBA00022692"/>
    </source>
</evidence>
<feature type="transmembrane region" description="Helical" evidence="6">
    <location>
        <begin position="184"/>
        <end position="205"/>
    </location>
</feature>
<feature type="transmembrane region" description="Helical" evidence="6">
    <location>
        <begin position="462"/>
        <end position="484"/>
    </location>
</feature>
<comment type="subcellular location">
    <subcellularLocation>
        <location evidence="1">Cell membrane</location>
        <topology evidence="1">Multi-pass membrane protein</topology>
    </subcellularLocation>
</comment>
<reference evidence="7 8" key="1">
    <citation type="journal article" date="2017" name="Front. Microbiol.">
        <title>New Insights into the Diversity of the Genus Faecalibacterium.</title>
        <authorList>
            <person name="Benevides L."/>
            <person name="Burman S."/>
            <person name="Martin R."/>
            <person name="Robert V."/>
            <person name="Thomas M."/>
            <person name="Miquel S."/>
            <person name="Chain F."/>
            <person name="Sokol H."/>
            <person name="Bermudez-Humaran L.G."/>
            <person name="Morrison M."/>
            <person name="Langella P."/>
            <person name="Azevedo V.A."/>
            <person name="Chatel J.M."/>
            <person name="Soares S."/>
        </authorList>
    </citation>
    <scope>NUCLEOTIDE SEQUENCE [LARGE SCALE GENOMIC DNA]</scope>
    <source>
        <strain evidence="7 8">AHMP21</strain>
    </source>
</reference>
<evidence type="ECO:0000256" key="1">
    <source>
        <dbReference type="ARBA" id="ARBA00004651"/>
    </source>
</evidence>
<feature type="transmembrane region" description="Helical" evidence="6">
    <location>
        <begin position="432"/>
        <end position="450"/>
    </location>
</feature>
<dbReference type="RefSeq" id="WP_097792925.1">
    <property type="nucleotide sequence ID" value="NZ_NOUV01000015.1"/>
</dbReference>
<dbReference type="AlphaFoldDB" id="A0A2A7B4J8"/>
<feature type="transmembrane region" description="Helical" evidence="6">
    <location>
        <begin position="100"/>
        <end position="119"/>
    </location>
</feature>
<evidence type="ECO:0000256" key="6">
    <source>
        <dbReference type="SAM" id="Phobius"/>
    </source>
</evidence>
<name>A0A2A7B4J8_9FIRM</name>
<feature type="transmembrane region" description="Helical" evidence="6">
    <location>
        <begin position="54"/>
        <end position="72"/>
    </location>
</feature>
<dbReference type="PANTHER" id="PTHR30250">
    <property type="entry name" value="PST FAMILY PREDICTED COLANIC ACID TRANSPORTER"/>
    <property type="match status" value="1"/>
</dbReference>
<dbReference type="GO" id="GO:0005886">
    <property type="term" value="C:plasma membrane"/>
    <property type="evidence" value="ECO:0007669"/>
    <property type="project" value="UniProtKB-SubCell"/>
</dbReference>
<keyword evidence="2" id="KW-1003">Cell membrane</keyword>
<keyword evidence="3 6" id="KW-0812">Transmembrane</keyword>
<feature type="transmembrane region" description="Helical" evidence="6">
    <location>
        <begin position="338"/>
        <end position="356"/>
    </location>
</feature>
<evidence type="ECO:0000256" key="5">
    <source>
        <dbReference type="ARBA" id="ARBA00023136"/>
    </source>
</evidence>
<gene>
    <name evidence="7" type="ORF">CHR60_10240</name>
</gene>
<dbReference type="PANTHER" id="PTHR30250:SF11">
    <property type="entry name" value="O-ANTIGEN TRANSPORTER-RELATED"/>
    <property type="match status" value="1"/>
</dbReference>
<feature type="transmembrane region" description="Helical" evidence="6">
    <location>
        <begin position="125"/>
        <end position="142"/>
    </location>
</feature>
<feature type="transmembrane region" description="Helical" evidence="6">
    <location>
        <begin position="401"/>
        <end position="420"/>
    </location>
</feature>
<protein>
    <submittedName>
        <fullName evidence="7">Uncharacterized protein</fullName>
    </submittedName>
</protein>
<feature type="transmembrane region" description="Helical" evidence="6">
    <location>
        <begin position="12"/>
        <end position="34"/>
    </location>
</feature>
<dbReference type="InterPro" id="IPR050833">
    <property type="entry name" value="Poly_Biosynth_Transport"/>
</dbReference>
<dbReference type="Proteomes" id="UP000220904">
    <property type="component" value="Unassembled WGS sequence"/>
</dbReference>
<comment type="caution">
    <text evidence="7">The sequence shown here is derived from an EMBL/GenBank/DDBJ whole genome shotgun (WGS) entry which is preliminary data.</text>
</comment>
<keyword evidence="4 6" id="KW-1133">Transmembrane helix</keyword>